<dbReference type="PANTHER" id="PTHR37326:SF1">
    <property type="entry name" value="BLL3975 PROTEIN"/>
    <property type="match status" value="1"/>
</dbReference>
<proteinExistence type="predicted"/>
<evidence type="ECO:0000256" key="1">
    <source>
        <dbReference type="ARBA" id="ARBA00001947"/>
    </source>
</evidence>
<dbReference type="CDD" id="cd06253">
    <property type="entry name" value="M14_ASTE_ASPA-like"/>
    <property type="match status" value="1"/>
</dbReference>
<dbReference type="AlphaFoldDB" id="A0A1I0R3D2"/>
<dbReference type="Gene3D" id="3.40.630.10">
    <property type="entry name" value="Zn peptidases"/>
    <property type="match status" value="1"/>
</dbReference>
<gene>
    <name evidence="6" type="ORF">SAMN05421659_111113</name>
</gene>
<protein>
    <recommendedName>
        <fullName evidence="5">Succinylglutamate desuccinylase/Aspartoacylase catalytic domain-containing protein</fullName>
    </recommendedName>
</protein>
<dbReference type="GO" id="GO:0046872">
    <property type="term" value="F:metal ion binding"/>
    <property type="evidence" value="ECO:0007669"/>
    <property type="project" value="UniProtKB-KW"/>
</dbReference>
<comment type="cofactor">
    <cofactor evidence="1">
        <name>Zn(2+)</name>
        <dbReference type="ChEBI" id="CHEBI:29105"/>
    </cofactor>
</comment>
<dbReference type="GO" id="GO:0016788">
    <property type="term" value="F:hydrolase activity, acting on ester bonds"/>
    <property type="evidence" value="ECO:0007669"/>
    <property type="project" value="InterPro"/>
</dbReference>
<keyword evidence="7" id="KW-1185">Reference proteome</keyword>
<dbReference type="STRING" id="99656.SAMN05421659_111113"/>
<evidence type="ECO:0000313" key="6">
    <source>
        <dbReference type="EMBL" id="SEW34762.1"/>
    </source>
</evidence>
<reference evidence="6 7" key="1">
    <citation type="submission" date="2016-10" db="EMBL/GenBank/DDBJ databases">
        <authorList>
            <person name="de Groot N.N."/>
        </authorList>
    </citation>
    <scope>NUCLEOTIDE SEQUENCE [LARGE SCALE GENOMIC DNA]</scope>
    <source>
        <strain evidence="6 7">DSM 9179</strain>
    </source>
</reference>
<dbReference type="Proteomes" id="UP000199701">
    <property type="component" value="Unassembled WGS sequence"/>
</dbReference>
<dbReference type="EMBL" id="FOJI01000011">
    <property type="protein sequence ID" value="SEW34762.1"/>
    <property type="molecule type" value="Genomic_DNA"/>
</dbReference>
<feature type="domain" description="Succinylglutamate desuccinylase/Aspartoacylase catalytic" evidence="5">
    <location>
        <begin position="33"/>
        <end position="215"/>
    </location>
</feature>
<dbReference type="SUPFAM" id="SSF53187">
    <property type="entry name" value="Zn-dependent exopeptidases"/>
    <property type="match status" value="1"/>
</dbReference>
<evidence type="ECO:0000256" key="4">
    <source>
        <dbReference type="ARBA" id="ARBA00022833"/>
    </source>
</evidence>
<keyword evidence="4" id="KW-0862">Zinc</keyword>
<dbReference type="OrthoDB" id="9782876at2"/>
<accession>A0A1I0R3D2</accession>
<dbReference type="RefSeq" id="WP_092455178.1">
    <property type="nucleotide sequence ID" value="NZ_FOJI01000011.1"/>
</dbReference>
<keyword evidence="2" id="KW-0479">Metal-binding</keyword>
<name>A0A1I0R3D2_9FIRM</name>
<sequence>MIEQVVSVDMPVYEKIIIHKNRLAPKDYTGKEKRLSLVTGTHGDELDGQYVCYEVIRRINEHPEKLKGIVDVYPALNPLGIDTGYRGIPMFDLDMNRVFPGDNNGAMAEYVAAGVINDIIGSDLCLDIHSSNTFIKEAPQVRLNEECAEKLLPYAKMLNADFIWIYSSITVLEATLAYSLNNMSVPTLVIEMGVGMRITNSYCKQLIEGIFNLLIEMGIWEDNKPFVKEPIISTEGEVSFFHASESGIFVAAIENLGIVKKGEHIGDLLEPISGTILQMIESPFDGIIFTLRENPVVYKGALLARIIHDAR</sequence>
<keyword evidence="3" id="KW-0378">Hydrolase</keyword>
<dbReference type="InterPro" id="IPR053138">
    <property type="entry name" value="N-alpha-Ac-DABA_deacetylase"/>
</dbReference>
<evidence type="ECO:0000256" key="3">
    <source>
        <dbReference type="ARBA" id="ARBA00022801"/>
    </source>
</evidence>
<evidence type="ECO:0000313" key="7">
    <source>
        <dbReference type="Proteomes" id="UP000199701"/>
    </source>
</evidence>
<dbReference type="InterPro" id="IPR055438">
    <property type="entry name" value="AstE_AspA_cat"/>
</dbReference>
<dbReference type="Pfam" id="PF24827">
    <property type="entry name" value="AstE_AspA_cat"/>
    <property type="match status" value="1"/>
</dbReference>
<dbReference type="PANTHER" id="PTHR37326">
    <property type="entry name" value="BLL3975 PROTEIN"/>
    <property type="match status" value="1"/>
</dbReference>
<organism evidence="6 7">
    <name type="scientific">[Clostridium] fimetarium</name>
    <dbReference type="NCBI Taxonomy" id="99656"/>
    <lineage>
        <taxon>Bacteria</taxon>
        <taxon>Bacillati</taxon>
        <taxon>Bacillota</taxon>
        <taxon>Clostridia</taxon>
        <taxon>Lachnospirales</taxon>
        <taxon>Lachnospiraceae</taxon>
    </lineage>
</organism>
<evidence type="ECO:0000256" key="2">
    <source>
        <dbReference type="ARBA" id="ARBA00022723"/>
    </source>
</evidence>
<evidence type="ECO:0000259" key="5">
    <source>
        <dbReference type="Pfam" id="PF24827"/>
    </source>
</evidence>